<dbReference type="GO" id="GO:0016020">
    <property type="term" value="C:membrane"/>
    <property type="evidence" value="ECO:0007669"/>
    <property type="project" value="UniProtKB-SubCell"/>
</dbReference>
<reference evidence="6" key="2">
    <citation type="submission" date="2022-06" db="UniProtKB">
        <authorList>
            <consortium name="EnsemblMetazoa"/>
        </authorList>
    </citation>
    <scope>IDENTIFICATION</scope>
    <source>
        <strain evidence="6">PS312</strain>
    </source>
</reference>
<evidence type="ECO:0000313" key="7">
    <source>
        <dbReference type="Proteomes" id="UP000005239"/>
    </source>
</evidence>
<dbReference type="OrthoDB" id="5793097at2759"/>
<evidence type="ECO:0000256" key="1">
    <source>
        <dbReference type="ARBA" id="ARBA00004141"/>
    </source>
</evidence>
<evidence type="ECO:0000256" key="3">
    <source>
        <dbReference type="ARBA" id="ARBA00022692"/>
    </source>
</evidence>
<reference evidence="7" key="1">
    <citation type="journal article" date="2008" name="Nat. Genet.">
        <title>The Pristionchus pacificus genome provides a unique perspective on nematode lifestyle and parasitism.</title>
        <authorList>
            <person name="Dieterich C."/>
            <person name="Clifton S.W."/>
            <person name="Schuster L.N."/>
            <person name="Chinwalla A."/>
            <person name="Delehaunty K."/>
            <person name="Dinkelacker I."/>
            <person name="Fulton L."/>
            <person name="Fulton R."/>
            <person name="Godfrey J."/>
            <person name="Minx P."/>
            <person name="Mitreva M."/>
            <person name="Roeseler W."/>
            <person name="Tian H."/>
            <person name="Witte H."/>
            <person name="Yang S.P."/>
            <person name="Wilson R.K."/>
            <person name="Sommer R.J."/>
        </authorList>
    </citation>
    <scope>NUCLEOTIDE SEQUENCE [LARGE SCALE GENOMIC DNA]</scope>
    <source>
        <strain evidence="7">PS312</strain>
    </source>
</reference>
<sequence>MIGAEAAVIITCASFSAVALTINISLLIIMKKYTPKSFANFGIVMKFQVLVDIHTNFTAAAVINRTILLSDSFVYIAHGPCTLLSSSVCFASYGIALLGGLMSIYIVLVSFIVRLQIMSNRNPSNRSIVALLIVLPLPVPAAITLKENAPVFNAMQMLFFNSRSDDSIMREILYERIPEYVATDATIFGIEDIRIATMRLSITLIIVFIMPIYFILLLLRSKIVKCLDNTGKCISDKTRKMHVQFVKMLTLQCVIPPIVFFATFVPIELEYLDLLRHPMTEALINILARLSTLLSPIVVFIHIIPYKWALFRWIGSRYKQSRSSVNANEEIALIVLTA</sequence>
<dbReference type="PANTHER" id="PTHR22945:SF40">
    <property type="entry name" value="SERPENTINE RECEPTOR, CLASS D (DELTA)-RELATED"/>
    <property type="match status" value="1"/>
</dbReference>
<evidence type="ECO:0000256" key="5">
    <source>
        <dbReference type="ARBA" id="ARBA00023136"/>
    </source>
</evidence>
<keyword evidence="4" id="KW-1133">Transmembrane helix</keyword>
<proteinExistence type="inferred from homology"/>
<protein>
    <submittedName>
        <fullName evidence="6">G protein-coupled receptor</fullName>
    </submittedName>
</protein>
<keyword evidence="5" id="KW-0472">Membrane</keyword>
<organism evidence="6 7">
    <name type="scientific">Pristionchus pacificus</name>
    <name type="common">Parasitic nematode worm</name>
    <dbReference type="NCBI Taxonomy" id="54126"/>
    <lineage>
        <taxon>Eukaryota</taxon>
        <taxon>Metazoa</taxon>
        <taxon>Ecdysozoa</taxon>
        <taxon>Nematoda</taxon>
        <taxon>Chromadorea</taxon>
        <taxon>Rhabditida</taxon>
        <taxon>Rhabditina</taxon>
        <taxon>Diplogasteromorpha</taxon>
        <taxon>Diplogasteroidea</taxon>
        <taxon>Neodiplogasteridae</taxon>
        <taxon>Pristionchus</taxon>
    </lineage>
</organism>
<dbReference type="Pfam" id="PF10317">
    <property type="entry name" value="7TM_GPCR_Srd"/>
    <property type="match status" value="1"/>
</dbReference>
<gene>
    <name evidence="6" type="primary">WBGene00110408</name>
</gene>
<dbReference type="AlphaFoldDB" id="A0A2A6D306"/>
<comment type="subcellular location">
    <subcellularLocation>
        <location evidence="1">Membrane</location>
        <topology evidence="1">Multi-pass membrane protein</topology>
    </subcellularLocation>
</comment>
<dbReference type="InterPro" id="IPR019421">
    <property type="entry name" value="7TM_GPCR_serpentine_rcpt_Srd"/>
</dbReference>
<evidence type="ECO:0000256" key="2">
    <source>
        <dbReference type="ARBA" id="ARBA00009166"/>
    </source>
</evidence>
<accession>A0A8R1YIK3</accession>
<dbReference type="InterPro" id="IPR050920">
    <property type="entry name" value="Nematode_rcpt-like_delta"/>
</dbReference>
<comment type="similarity">
    <text evidence="2">Belongs to the nematode receptor-like protein srd family.</text>
</comment>
<dbReference type="EnsemblMetazoa" id="PPA20854.1">
    <property type="protein sequence ID" value="PPA20854.1"/>
    <property type="gene ID" value="WBGene00110408"/>
</dbReference>
<accession>A0A2A6D306</accession>
<evidence type="ECO:0000313" key="6">
    <source>
        <dbReference type="EnsemblMetazoa" id="PPA20854.1"/>
    </source>
</evidence>
<keyword evidence="3" id="KW-0812">Transmembrane</keyword>
<evidence type="ECO:0000256" key="4">
    <source>
        <dbReference type="ARBA" id="ARBA00022989"/>
    </source>
</evidence>
<keyword evidence="7" id="KW-1185">Reference proteome</keyword>
<name>A0A2A6D306_PRIPA</name>
<dbReference type="Proteomes" id="UP000005239">
    <property type="component" value="Unassembled WGS sequence"/>
</dbReference>
<dbReference type="PANTHER" id="PTHR22945">
    <property type="entry name" value="SERPENTINE RECEPTOR, CLASS D DELTA"/>
    <property type="match status" value="1"/>
</dbReference>